<feature type="transmembrane region" description="Helical" evidence="5">
    <location>
        <begin position="187"/>
        <end position="203"/>
    </location>
</feature>
<evidence type="ECO:0000256" key="5">
    <source>
        <dbReference type="HAMAP-Rule" id="MF_00902"/>
    </source>
</evidence>
<keyword evidence="5" id="KW-0813">Transport</keyword>
<dbReference type="GO" id="GO:0009977">
    <property type="term" value="F:proton motive force dependent protein transmembrane transporter activity"/>
    <property type="evidence" value="ECO:0007669"/>
    <property type="project" value="TreeGrafter"/>
</dbReference>
<comment type="function">
    <text evidence="5">Part of the twin-arginine translocation (Tat) system that transports large folded proteins containing a characteristic twin-arginine motif in their signal peptide across membranes.</text>
</comment>
<evidence type="ECO:0000256" key="4">
    <source>
        <dbReference type="ARBA" id="ARBA00023136"/>
    </source>
</evidence>
<proteinExistence type="inferred from homology"/>
<feature type="transmembrane region" description="Helical" evidence="5">
    <location>
        <begin position="21"/>
        <end position="42"/>
    </location>
</feature>
<dbReference type="Proteomes" id="UP000885986">
    <property type="component" value="Unassembled WGS sequence"/>
</dbReference>
<dbReference type="GO" id="GO:0043953">
    <property type="term" value="P:protein transport by the Tat complex"/>
    <property type="evidence" value="ECO:0007669"/>
    <property type="project" value="UniProtKB-UniRule"/>
</dbReference>
<dbReference type="Pfam" id="PF00902">
    <property type="entry name" value="TatC"/>
    <property type="match status" value="1"/>
</dbReference>
<reference evidence="6" key="1">
    <citation type="journal article" date="2020" name="mSystems">
        <title>Genome- and Community-Level Interaction Insights into Carbon Utilization and Element Cycling Functions of Hydrothermarchaeota in Hydrothermal Sediment.</title>
        <authorList>
            <person name="Zhou Z."/>
            <person name="Liu Y."/>
            <person name="Xu W."/>
            <person name="Pan J."/>
            <person name="Luo Z.H."/>
            <person name="Li M."/>
        </authorList>
    </citation>
    <scope>NUCLEOTIDE SEQUENCE [LARGE SCALE GENOMIC DNA]</scope>
    <source>
        <strain evidence="6">SpSt-1224</strain>
    </source>
</reference>
<dbReference type="GO" id="GO:0065002">
    <property type="term" value="P:intracellular protein transmembrane transport"/>
    <property type="evidence" value="ECO:0007669"/>
    <property type="project" value="TreeGrafter"/>
</dbReference>
<keyword evidence="5" id="KW-0811">Translocation</keyword>
<comment type="caution">
    <text evidence="6">The sequence shown here is derived from an EMBL/GenBank/DDBJ whole genome shotgun (WGS) entry which is preliminary data.</text>
</comment>
<keyword evidence="2 5" id="KW-0812">Transmembrane</keyword>
<comment type="subcellular location">
    <subcellularLocation>
        <location evidence="5">Cell membrane</location>
        <topology evidence="5">Multi-pass membrane protein</topology>
    </subcellularLocation>
    <subcellularLocation>
        <location evidence="1">Membrane</location>
        <topology evidence="1">Multi-pass membrane protein</topology>
    </subcellularLocation>
</comment>
<feature type="transmembrane region" description="Helical" evidence="5">
    <location>
        <begin position="209"/>
        <end position="230"/>
    </location>
</feature>
<dbReference type="InterPro" id="IPR002033">
    <property type="entry name" value="TatC"/>
</dbReference>
<comment type="similarity">
    <text evidence="5">Belongs to the TatC family.</text>
</comment>
<accession>A0A7C2XFV6</accession>
<feature type="transmembrane region" description="Helical" evidence="5">
    <location>
        <begin position="101"/>
        <end position="127"/>
    </location>
</feature>
<protein>
    <recommendedName>
        <fullName evidence="5">Sec-independent protein translocase protein TatC</fullName>
    </recommendedName>
</protein>
<keyword evidence="3 5" id="KW-1133">Transmembrane helix</keyword>
<keyword evidence="5" id="KW-1003">Cell membrane</keyword>
<evidence type="ECO:0000313" key="6">
    <source>
        <dbReference type="EMBL" id="HET97829.1"/>
    </source>
</evidence>
<name>A0A7C2XFV6_9BACT</name>
<gene>
    <name evidence="5" type="primary">tatC</name>
    <name evidence="6" type="ORF">ENN98_03905</name>
</gene>
<evidence type="ECO:0000256" key="3">
    <source>
        <dbReference type="ARBA" id="ARBA00022989"/>
    </source>
</evidence>
<organism evidence="6">
    <name type="scientific">Desulfurivibrio alkaliphilus</name>
    <dbReference type="NCBI Taxonomy" id="427923"/>
    <lineage>
        <taxon>Bacteria</taxon>
        <taxon>Pseudomonadati</taxon>
        <taxon>Thermodesulfobacteriota</taxon>
        <taxon>Desulfobulbia</taxon>
        <taxon>Desulfobulbales</taxon>
        <taxon>Desulfobulbaceae</taxon>
        <taxon>Desulfurivibrio</taxon>
    </lineage>
</organism>
<feature type="transmembrane region" description="Helical" evidence="5">
    <location>
        <begin position="147"/>
        <end position="167"/>
    </location>
</feature>
<dbReference type="PANTHER" id="PTHR30371">
    <property type="entry name" value="SEC-INDEPENDENT PROTEIN TRANSLOCASE PROTEIN TATC"/>
    <property type="match status" value="1"/>
</dbReference>
<keyword evidence="4 5" id="KW-0472">Membrane</keyword>
<dbReference type="PANTHER" id="PTHR30371:SF0">
    <property type="entry name" value="SEC-INDEPENDENT PROTEIN TRANSLOCASE PROTEIN TATC, CHLOROPLASTIC-RELATED"/>
    <property type="match status" value="1"/>
</dbReference>
<dbReference type="AlphaFoldDB" id="A0A7C2XFV6"/>
<keyword evidence="5" id="KW-0653">Protein transport</keyword>
<sequence>MTAPRGHRLARLILDLRTPMLYLGILLVASTAAFTVVSPQALRFLQTHLNQELAYFTVTDPFLAHVRLGLGLAIFVTVPLFSWWFWKAMAGPFKLTRTTRIWFVLFSCLLFYGGTIFCFMVTLPLGVNFLLGYQSEQLQAVIAVGKFVTFVTVFVLAFGFIAMLPIFMVFGAKSRLLTRKSFERNRGYAVLIITIIAALITPTPDVVNLSFMAVPMYLLYESGIIIIKLLKIE</sequence>
<feature type="transmembrane region" description="Helical" evidence="5">
    <location>
        <begin position="62"/>
        <end position="86"/>
    </location>
</feature>
<evidence type="ECO:0000256" key="1">
    <source>
        <dbReference type="ARBA" id="ARBA00004141"/>
    </source>
</evidence>
<dbReference type="GO" id="GO:0033281">
    <property type="term" value="C:TAT protein transport complex"/>
    <property type="evidence" value="ECO:0007669"/>
    <property type="project" value="UniProtKB-UniRule"/>
</dbReference>
<evidence type="ECO:0000256" key="2">
    <source>
        <dbReference type="ARBA" id="ARBA00022692"/>
    </source>
</evidence>
<comment type="subunit">
    <text evidence="5">Forms a complex with TatA.</text>
</comment>
<dbReference type="HAMAP" id="MF_00902">
    <property type="entry name" value="TatC"/>
    <property type="match status" value="1"/>
</dbReference>
<dbReference type="EMBL" id="DSDS01000091">
    <property type="protein sequence ID" value="HET97829.1"/>
    <property type="molecule type" value="Genomic_DNA"/>
</dbReference>